<proteinExistence type="predicted"/>
<reference evidence="2 3" key="1">
    <citation type="journal article" date="2016" name="Mol. Biol. Evol.">
        <title>Comparative Genomics of Early-Diverging Mushroom-Forming Fungi Provides Insights into the Origins of Lignocellulose Decay Capabilities.</title>
        <authorList>
            <person name="Nagy L.G."/>
            <person name="Riley R."/>
            <person name="Tritt A."/>
            <person name="Adam C."/>
            <person name="Daum C."/>
            <person name="Floudas D."/>
            <person name="Sun H."/>
            <person name="Yadav J.S."/>
            <person name="Pangilinan J."/>
            <person name="Larsson K.H."/>
            <person name="Matsuura K."/>
            <person name="Barry K."/>
            <person name="Labutti K."/>
            <person name="Kuo R."/>
            <person name="Ohm R.A."/>
            <person name="Bhattacharya S.S."/>
            <person name="Shirouzu T."/>
            <person name="Yoshinaga Y."/>
            <person name="Martin F.M."/>
            <person name="Grigoriev I.V."/>
            <person name="Hibbett D.S."/>
        </authorList>
    </citation>
    <scope>NUCLEOTIDE SEQUENCE [LARGE SCALE GENOMIC DNA]</scope>
    <source>
        <strain evidence="2 3">HHB12029</strain>
    </source>
</reference>
<dbReference type="Gene3D" id="1.20.1280.50">
    <property type="match status" value="1"/>
</dbReference>
<dbReference type="InterPro" id="IPR001810">
    <property type="entry name" value="F-box_dom"/>
</dbReference>
<dbReference type="Proteomes" id="UP000077266">
    <property type="component" value="Unassembled WGS sequence"/>
</dbReference>
<gene>
    <name evidence="2" type="ORF">EXIGLDRAFT_747246</name>
</gene>
<accession>A0A165KYI9</accession>
<dbReference type="OrthoDB" id="3266451at2759"/>
<keyword evidence="3" id="KW-1185">Reference proteome</keyword>
<dbReference type="InterPro" id="IPR036047">
    <property type="entry name" value="F-box-like_dom_sf"/>
</dbReference>
<evidence type="ECO:0000313" key="3">
    <source>
        <dbReference type="Proteomes" id="UP000077266"/>
    </source>
</evidence>
<dbReference type="InParanoid" id="A0A165KYI9"/>
<dbReference type="EMBL" id="KV425934">
    <property type="protein sequence ID" value="KZV97093.1"/>
    <property type="molecule type" value="Genomic_DNA"/>
</dbReference>
<feature type="domain" description="F-box" evidence="1">
    <location>
        <begin position="67"/>
        <end position="114"/>
    </location>
</feature>
<organism evidence="2 3">
    <name type="scientific">Exidia glandulosa HHB12029</name>
    <dbReference type="NCBI Taxonomy" id="1314781"/>
    <lineage>
        <taxon>Eukaryota</taxon>
        <taxon>Fungi</taxon>
        <taxon>Dikarya</taxon>
        <taxon>Basidiomycota</taxon>
        <taxon>Agaricomycotina</taxon>
        <taxon>Agaricomycetes</taxon>
        <taxon>Auriculariales</taxon>
        <taxon>Exidiaceae</taxon>
        <taxon>Exidia</taxon>
    </lineage>
</organism>
<evidence type="ECO:0000259" key="1">
    <source>
        <dbReference type="PROSITE" id="PS50181"/>
    </source>
</evidence>
<evidence type="ECO:0000313" key="2">
    <source>
        <dbReference type="EMBL" id="KZV97093.1"/>
    </source>
</evidence>
<dbReference type="Pfam" id="PF12937">
    <property type="entry name" value="F-box-like"/>
    <property type="match status" value="1"/>
</dbReference>
<dbReference type="SUPFAM" id="SSF81383">
    <property type="entry name" value="F-box domain"/>
    <property type="match status" value="1"/>
</dbReference>
<name>A0A165KYI9_EXIGL</name>
<sequence length="531" mass="59633">MTPEERDTLHNSLGRQCERVWNRYSLFPNDSLDRHAACHDALVALMRAHIDIVRSAHQQFCARLNARAPVMRVPDEVLLAICSTLPAQARVAATHVCQRWRRTLLGAAGMWTSIELQGVGDLHALPELLHRAGFAPVDVTCWGTLTAEQFVEALHCIGPHMNHVRSLRINARELYDEDNEEIADGPYTVRFQPAPMLQQLVIQWPYVNTDLYISWDNASATEFTQLRHVELLKLPDVSFVRLFSAVQALSFTVPHELALKRLNDVVQHCPQLRALSVHLITGRLNEHHMDVDQPRRDDYNTGPRLDSLTITTTSYSEQQALRLLEFVGSGTIASIQITAPNYVTTHETLRELVPELDGIETARVHEEFVHFADRRRFTRSLPIIGPRELAPHGMRFNALRDLVIELTAWAQLSGAGLVLPSLRHLTVNGDAVILQHRAGWPACPALHDVTYALPCAEDAEDQHLSDAFDFVGAIPQCPRPLPHLVVVGITPDYNDDIVFGSLENLVQLALGERREFVDKLEVRERADAGSA</sequence>
<dbReference type="AlphaFoldDB" id="A0A165KYI9"/>
<protein>
    <recommendedName>
        <fullName evidence="1">F-box domain-containing protein</fullName>
    </recommendedName>
</protein>
<dbReference type="PROSITE" id="PS50181">
    <property type="entry name" value="FBOX"/>
    <property type="match status" value="1"/>
</dbReference>